<keyword evidence="2" id="KW-1133">Transmembrane helix</keyword>
<feature type="compositionally biased region" description="Low complexity" evidence="1">
    <location>
        <begin position="200"/>
        <end position="237"/>
    </location>
</feature>
<sequence length="281" mass="27898">MTYSPGSPGSSGYPSAQQPGSYGAPAQFSPAAESGPSKLPLYLSVAVAALGLIAYLLTFGPMFTLSAEVGPFVSEVTAGGSGLPILAALAAALLAGVGLLPKANNYHAVVAVLATLGALLALSDLLGKPEGFSVGWAFWVFLAATILQAVAAIVALLFDSGVITPPAPRPRYDQNQYGQYGPPGGYYGQPSQPVPGPGQRPGYPSQYGGYPQQPQSAGGFGAPQQGAPQQGGAQQGSPTPPTGYPSFSPPPGIGGSSGGISPSAPTQQAPTQPPSSGSSSS</sequence>
<reference evidence="3 4" key="1">
    <citation type="submission" date="2023-08" db="EMBL/GenBank/DDBJ databases">
        <authorList>
            <person name="Folkvardsen B D."/>
            <person name="Norman A."/>
        </authorList>
    </citation>
    <scope>NUCLEOTIDE SEQUENCE [LARGE SCALE GENOMIC DNA]</scope>
    <source>
        <strain evidence="3 4">Mu0050</strain>
    </source>
</reference>
<keyword evidence="2" id="KW-0812">Transmembrane</keyword>
<dbReference type="Pfam" id="PF17270">
    <property type="entry name" value="DUF5336"/>
    <property type="match status" value="1"/>
</dbReference>
<proteinExistence type="predicted"/>
<keyword evidence="2" id="KW-0472">Membrane</keyword>
<dbReference type="EMBL" id="OY726395">
    <property type="protein sequence ID" value="CAJ1580182.1"/>
    <property type="molecule type" value="Genomic_DNA"/>
</dbReference>
<evidence type="ECO:0000313" key="4">
    <source>
        <dbReference type="Proteomes" id="UP001190466"/>
    </source>
</evidence>
<feature type="region of interest" description="Disordered" evidence="1">
    <location>
        <begin position="167"/>
        <end position="281"/>
    </location>
</feature>
<evidence type="ECO:0000256" key="2">
    <source>
        <dbReference type="SAM" id="Phobius"/>
    </source>
</evidence>
<feature type="transmembrane region" description="Helical" evidence="2">
    <location>
        <begin position="138"/>
        <end position="158"/>
    </location>
</feature>
<gene>
    <name evidence="3" type="ORF">MU0050_000886</name>
</gene>
<dbReference type="RefSeq" id="WP_316514605.1">
    <property type="nucleotide sequence ID" value="NZ_OY726395.1"/>
</dbReference>
<dbReference type="InterPro" id="IPR035166">
    <property type="entry name" value="DUF5336"/>
</dbReference>
<feature type="transmembrane region" description="Helical" evidence="2">
    <location>
        <begin position="76"/>
        <end position="100"/>
    </location>
</feature>
<protein>
    <submittedName>
        <fullName evidence="3">DUF5336 domain-containing protein</fullName>
    </submittedName>
</protein>
<feature type="region of interest" description="Disordered" evidence="1">
    <location>
        <begin position="1"/>
        <end position="29"/>
    </location>
</feature>
<dbReference type="Proteomes" id="UP001190466">
    <property type="component" value="Chromosome"/>
</dbReference>
<feature type="compositionally biased region" description="Low complexity" evidence="1">
    <location>
        <begin position="259"/>
        <end position="281"/>
    </location>
</feature>
<keyword evidence="4" id="KW-1185">Reference proteome</keyword>
<feature type="compositionally biased region" description="Pro residues" evidence="1">
    <location>
        <begin position="238"/>
        <end position="252"/>
    </location>
</feature>
<feature type="transmembrane region" description="Helical" evidence="2">
    <location>
        <begin position="41"/>
        <end position="64"/>
    </location>
</feature>
<organism evidence="3 4">
    <name type="scientific">[Mycobacterium] wendilense</name>
    <dbReference type="NCBI Taxonomy" id="3064284"/>
    <lineage>
        <taxon>Bacteria</taxon>
        <taxon>Bacillati</taxon>
        <taxon>Actinomycetota</taxon>
        <taxon>Actinomycetes</taxon>
        <taxon>Mycobacteriales</taxon>
        <taxon>Mycobacteriaceae</taxon>
        <taxon>Mycolicibacter</taxon>
    </lineage>
</organism>
<evidence type="ECO:0000256" key="1">
    <source>
        <dbReference type="SAM" id="MobiDB-lite"/>
    </source>
</evidence>
<feature type="transmembrane region" description="Helical" evidence="2">
    <location>
        <begin position="106"/>
        <end position="126"/>
    </location>
</feature>
<accession>A0ABN9NYR4</accession>
<feature type="compositionally biased region" description="Low complexity" evidence="1">
    <location>
        <begin position="1"/>
        <end position="21"/>
    </location>
</feature>
<name>A0ABN9NYR4_9MYCO</name>
<evidence type="ECO:0000313" key="3">
    <source>
        <dbReference type="EMBL" id="CAJ1580182.1"/>
    </source>
</evidence>